<dbReference type="RefSeq" id="WP_113658439.1">
    <property type="nucleotide sequence ID" value="NZ_KZ845665.1"/>
</dbReference>
<evidence type="ECO:0000313" key="4">
    <source>
        <dbReference type="Proteomes" id="UP000251213"/>
    </source>
</evidence>
<feature type="region of interest" description="Disordered" evidence="1">
    <location>
        <begin position="61"/>
        <end position="172"/>
    </location>
</feature>
<reference evidence="3 4" key="2">
    <citation type="submission" date="2018-06" db="EMBL/GenBank/DDBJ databases">
        <authorList>
            <person name="Zhirakovskaya E."/>
        </authorList>
    </citation>
    <scope>NUCLEOTIDE SEQUENCE [LARGE SCALE GENOMIC DNA]</scope>
    <source>
        <strain evidence="3 4">FBKL4.011</strain>
    </source>
</reference>
<gene>
    <name evidence="3" type="ORF">DL897_07045</name>
</gene>
<dbReference type="InterPro" id="IPR036573">
    <property type="entry name" value="CBM_sf_5/12"/>
</dbReference>
<dbReference type="Proteomes" id="UP000251213">
    <property type="component" value="Unassembled WGS sequence"/>
</dbReference>
<sequence>MRKRKRLKNILEDETTILKDETSLRRKRPNKMSRSMWPMIGTALLILITAGSIYIWATSESKPDKPTAMGNTPTPKAKPDDSSTINVPATFPQESKKVQEKPKEVIIPIKNEQAKVKVEKSSPPSAKQNQSTPPPNNNPEPEEQENSPPKPNPENKDKDNPSTINEWKSNKRYFRGDKVTYLGLVYVAVHPNVGKEPDRAFIPGVGNYWKAIGSP</sequence>
<accession>A0A364K689</accession>
<dbReference type="GO" id="GO:0005576">
    <property type="term" value="C:extracellular region"/>
    <property type="evidence" value="ECO:0007669"/>
    <property type="project" value="InterPro"/>
</dbReference>
<keyword evidence="2" id="KW-1133">Transmembrane helix</keyword>
<dbReference type="SUPFAM" id="SSF51055">
    <property type="entry name" value="Carbohydrate binding domain"/>
    <property type="match status" value="1"/>
</dbReference>
<evidence type="ECO:0000256" key="2">
    <source>
        <dbReference type="SAM" id="Phobius"/>
    </source>
</evidence>
<dbReference type="EMBL" id="QJKK01000003">
    <property type="protein sequence ID" value="RAL25825.1"/>
    <property type="molecule type" value="Genomic_DNA"/>
</dbReference>
<protein>
    <submittedName>
        <fullName evidence="3">Uncharacterized protein</fullName>
    </submittedName>
</protein>
<dbReference type="OrthoDB" id="2702399at2"/>
<dbReference type="AlphaFoldDB" id="A0A364K689"/>
<keyword evidence="4" id="KW-1185">Reference proteome</keyword>
<dbReference type="GO" id="GO:0005975">
    <property type="term" value="P:carbohydrate metabolic process"/>
    <property type="evidence" value="ECO:0007669"/>
    <property type="project" value="InterPro"/>
</dbReference>
<evidence type="ECO:0000313" key="3">
    <source>
        <dbReference type="EMBL" id="RAL25825.1"/>
    </source>
</evidence>
<organism evidence="3 4">
    <name type="scientific">Thermoflavimicrobium daqui</name>
    <dbReference type="NCBI Taxonomy" id="2137476"/>
    <lineage>
        <taxon>Bacteria</taxon>
        <taxon>Bacillati</taxon>
        <taxon>Bacillota</taxon>
        <taxon>Bacilli</taxon>
        <taxon>Bacillales</taxon>
        <taxon>Thermoactinomycetaceae</taxon>
        <taxon>Thermoflavimicrobium</taxon>
    </lineage>
</organism>
<feature type="transmembrane region" description="Helical" evidence="2">
    <location>
        <begin position="35"/>
        <end position="57"/>
    </location>
</feature>
<feature type="compositionally biased region" description="Basic and acidic residues" evidence="1">
    <location>
        <begin position="94"/>
        <end position="104"/>
    </location>
</feature>
<comment type="caution">
    <text evidence="3">The sequence shown here is derived from an EMBL/GenBank/DDBJ whole genome shotgun (WGS) entry which is preliminary data.</text>
</comment>
<dbReference type="GO" id="GO:0004553">
    <property type="term" value="F:hydrolase activity, hydrolyzing O-glycosyl compounds"/>
    <property type="evidence" value="ECO:0007669"/>
    <property type="project" value="InterPro"/>
</dbReference>
<name>A0A364K689_9BACL</name>
<dbReference type="GO" id="GO:0030246">
    <property type="term" value="F:carbohydrate binding"/>
    <property type="evidence" value="ECO:0007669"/>
    <property type="project" value="InterPro"/>
</dbReference>
<proteinExistence type="predicted"/>
<keyword evidence="2" id="KW-0812">Transmembrane</keyword>
<keyword evidence="2" id="KW-0472">Membrane</keyword>
<evidence type="ECO:0000256" key="1">
    <source>
        <dbReference type="SAM" id="MobiDB-lite"/>
    </source>
</evidence>
<dbReference type="Gene3D" id="2.10.10.20">
    <property type="entry name" value="Carbohydrate-binding module superfamily 5/12"/>
    <property type="match status" value="1"/>
</dbReference>
<reference evidence="3 4" key="1">
    <citation type="submission" date="2018-06" db="EMBL/GenBank/DDBJ databases">
        <title>Thermoflavimicrobium daqus sp. nov., a thermophilic microbe isolated from Moutai-flavour Daqu.</title>
        <authorList>
            <person name="Wang X."/>
            <person name="Zhou H."/>
        </authorList>
    </citation>
    <scope>NUCLEOTIDE SEQUENCE [LARGE SCALE GENOMIC DNA]</scope>
    <source>
        <strain evidence="3 4">FBKL4.011</strain>
    </source>
</reference>